<dbReference type="InterPro" id="IPR016032">
    <property type="entry name" value="Sig_transdc_resp-reg_C-effctor"/>
</dbReference>
<organism evidence="3 4">
    <name type="scientific">Halomonas beimenensis</name>
    <dbReference type="NCBI Taxonomy" id="475662"/>
    <lineage>
        <taxon>Bacteria</taxon>
        <taxon>Pseudomonadati</taxon>
        <taxon>Pseudomonadota</taxon>
        <taxon>Gammaproteobacteria</taxon>
        <taxon>Oceanospirillales</taxon>
        <taxon>Halomonadaceae</taxon>
        <taxon>Halomonas</taxon>
    </lineage>
</organism>
<dbReference type="EMBL" id="CP021435">
    <property type="protein sequence ID" value="ATJ82593.1"/>
    <property type="molecule type" value="Genomic_DNA"/>
</dbReference>
<dbReference type="PRINTS" id="PR00038">
    <property type="entry name" value="HTHLUXR"/>
</dbReference>
<dbReference type="PROSITE" id="PS00622">
    <property type="entry name" value="HTH_LUXR_1"/>
    <property type="match status" value="1"/>
</dbReference>
<dbReference type="SUPFAM" id="SSF46894">
    <property type="entry name" value="C-terminal effector domain of the bipartite response regulators"/>
    <property type="match status" value="1"/>
</dbReference>
<reference evidence="3 4" key="1">
    <citation type="journal article" date="2017" name="Sci. Rep.">
        <title>Revealing the Saline Adaptation Strategies of the Halophilic Bacterium Halomonas beimenensis through High-throughput Omics and Transposon Mutagenesis Approaches.</title>
        <authorList>
            <person name="Chen Y.H."/>
            <person name="Lin S.S."/>
            <person name="Shyu Y.T."/>
        </authorList>
    </citation>
    <scope>NUCLEOTIDE SEQUENCE [LARGE SCALE GENOMIC DNA]</scope>
    <source>
        <strain evidence="3 4">NTU-111</strain>
    </source>
</reference>
<dbReference type="PROSITE" id="PS50043">
    <property type="entry name" value="HTH_LUXR_2"/>
    <property type="match status" value="1"/>
</dbReference>
<dbReference type="InterPro" id="IPR000792">
    <property type="entry name" value="Tscrpt_reg_LuxR_C"/>
</dbReference>
<dbReference type="SMART" id="SM00421">
    <property type="entry name" value="HTH_LUXR"/>
    <property type="match status" value="1"/>
</dbReference>
<dbReference type="AlphaFoldDB" id="A0A291P6Q7"/>
<gene>
    <name evidence="3" type="ORF">BEI_1606</name>
</gene>
<protein>
    <submittedName>
        <fullName evidence="3">Nitrate/nitrite response regulator protein</fullName>
    </submittedName>
</protein>
<keyword evidence="1" id="KW-0238">DNA-binding</keyword>
<name>A0A291P6Q7_9GAMM</name>
<dbReference type="InterPro" id="IPR036388">
    <property type="entry name" value="WH-like_DNA-bd_sf"/>
</dbReference>
<dbReference type="GO" id="GO:0003677">
    <property type="term" value="F:DNA binding"/>
    <property type="evidence" value="ECO:0007669"/>
    <property type="project" value="UniProtKB-KW"/>
</dbReference>
<keyword evidence="4" id="KW-1185">Reference proteome</keyword>
<dbReference type="Gene3D" id="1.10.10.10">
    <property type="entry name" value="Winged helix-like DNA-binding domain superfamily/Winged helix DNA-binding domain"/>
    <property type="match status" value="1"/>
</dbReference>
<dbReference type="PANTHER" id="PTHR43214:SF43">
    <property type="entry name" value="TWO-COMPONENT RESPONSE REGULATOR"/>
    <property type="match status" value="1"/>
</dbReference>
<dbReference type="GO" id="GO:0006355">
    <property type="term" value="P:regulation of DNA-templated transcription"/>
    <property type="evidence" value="ECO:0007669"/>
    <property type="project" value="InterPro"/>
</dbReference>
<accession>A0A291P6Q7</accession>
<evidence type="ECO:0000313" key="4">
    <source>
        <dbReference type="Proteomes" id="UP000219993"/>
    </source>
</evidence>
<dbReference type="Proteomes" id="UP000219993">
    <property type="component" value="Chromosome"/>
</dbReference>
<dbReference type="OrthoDB" id="9794397at2"/>
<proteinExistence type="predicted"/>
<dbReference type="PANTHER" id="PTHR43214">
    <property type="entry name" value="TWO-COMPONENT RESPONSE REGULATOR"/>
    <property type="match status" value="1"/>
</dbReference>
<dbReference type="InterPro" id="IPR039420">
    <property type="entry name" value="WalR-like"/>
</dbReference>
<evidence type="ECO:0000313" key="3">
    <source>
        <dbReference type="EMBL" id="ATJ82593.1"/>
    </source>
</evidence>
<feature type="domain" description="HTH luxR-type" evidence="2">
    <location>
        <begin position="134"/>
        <end position="199"/>
    </location>
</feature>
<dbReference type="KEGG" id="hbe:BEI_1606"/>
<dbReference type="Pfam" id="PF00196">
    <property type="entry name" value="GerE"/>
    <property type="match status" value="1"/>
</dbReference>
<evidence type="ECO:0000259" key="2">
    <source>
        <dbReference type="PROSITE" id="PS50043"/>
    </source>
</evidence>
<sequence>MGQWFVCRGHDEMPRWREAFPDAERLDPSLARTRVQAGDRVWVMASLEQWPALVTALSRRGAILSVLSYRPESREAFLALSAGARGYAHALSTPELLRQLETVVTHQGIWVWPELMSQVVGGAFRALGGEAGLEQGVLAELTDRERDVALAVAEGLSNKAVAGRLAITERTVKAHLGAVFRKLGIRDRMQLVLKLSRQEQDVL</sequence>
<evidence type="ECO:0000256" key="1">
    <source>
        <dbReference type="ARBA" id="ARBA00023125"/>
    </source>
</evidence>
<dbReference type="CDD" id="cd06170">
    <property type="entry name" value="LuxR_C_like"/>
    <property type="match status" value="1"/>
</dbReference>